<evidence type="ECO:0000313" key="9">
    <source>
        <dbReference type="Proteomes" id="UP000198703"/>
    </source>
</evidence>
<dbReference type="NCBIfam" id="NF004679">
    <property type="entry name" value="PRK06019.1-5"/>
    <property type="match status" value="1"/>
</dbReference>
<dbReference type="Pfam" id="PF02222">
    <property type="entry name" value="ATP-grasp"/>
    <property type="match status" value="1"/>
</dbReference>
<keyword evidence="2 5" id="KW-0547">Nucleotide-binding</keyword>
<gene>
    <name evidence="5 6" type="primary">purK</name>
    <name evidence="8" type="ORF">SAMN05444370_101102</name>
</gene>
<dbReference type="PANTHER" id="PTHR11609">
    <property type="entry name" value="PURINE BIOSYNTHESIS PROTEIN 6/7, PUR6/7"/>
    <property type="match status" value="1"/>
</dbReference>
<comment type="catalytic activity">
    <reaction evidence="5 6">
        <text>5-amino-1-(5-phospho-beta-D-ribosyl)imidazole + hydrogencarbonate + ATP = 5-carboxyamino-1-(5-phospho-D-ribosyl)imidazole + ADP + phosphate + 2 H(+)</text>
        <dbReference type="Rhea" id="RHEA:19317"/>
        <dbReference type="ChEBI" id="CHEBI:15378"/>
        <dbReference type="ChEBI" id="CHEBI:17544"/>
        <dbReference type="ChEBI" id="CHEBI:30616"/>
        <dbReference type="ChEBI" id="CHEBI:43474"/>
        <dbReference type="ChEBI" id="CHEBI:58730"/>
        <dbReference type="ChEBI" id="CHEBI:137981"/>
        <dbReference type="ChEBI" id="CHEBI:456216"/>
        <dbReference type="EC" id="6.3.4.18"/>
    </reaction>
</comment>
<keyword evidence="9" id="KW-1185">Reference proteome</keyword>
<reference evidence="8 9" key="1">
    <citation type="submission" date="2016-10" db="EMBL/GenBank/DDBJ databases">
        <authorList>
            <person name="de Groot N.N."/>
        </authorList>
    </citation>
    <scope>NUCLEOTIDE SEQUENCE [LARGE SCALE GENOMIC DNA]</scope>
    <source>
        <strain evidence="8 9">DSM 15345</strain>
    </source>
</reference>
<evidence type="ECO:0000256" key="5">
    <source>
        <dbReference type="HAMAP-Rule" id="MF_01928"/>
    </source>
</evidence>
<dbReference type="Proteomes" id="UP000198703">
    <property type="component" value="Unassembled WGS sequence"/>
</dbReference>
<comment type="subunit">
    <text evidence="5 6">Homodimer.</text>
</comment>
<dbReference type="FunFam" id="3.30.470.20:FF:000029">
    <property type="entry name" value="N5-carboxyaminoimidazole ribonucleotide synthase"/>
    <property type="match status" value="1"/>
</dbReference>
<dbReference type="OrthoDB" id="9804625at2"/>
<dbReference type="SUPFAM" id="SSF52440">
    <property type="entry name" value="PreATP-grasp domain"/>
    <property type="match status" value="1"/>
</dbReference>
<evidence type="ECO:0000313" key="8">
    <source>
        <dbReference type="EMBL" id="SDZ74204.1"/>
    </source>
</evidence>
<feature type="binding site" evidence="5">
    <location>
        <position position="188"/>
    </location>
    <ligand>
        <name>ATP</name>
        <dbReference type="ChEBI" id="CHEBI:30616"/>
    </ligand>
</feature>
<dbReference type="AlphaFoldDB" id="A0A1H3VIY3"/>
<dbReference type="InterPro" id="IPR011054">
    <property type="entry name" value="Rudment_hybrid_motif"/>
</dbReference>
<dbReference type="HAMAP" id="MF_01928">
    <property type="entry name" value="PurK"/>
    <property type="match status" value="1"/>
</dbReference>
<evidence type="ECO:0000256" key="4">
    <source>
        <dbReference type="ARBA" id="ARBA00022840"/>
    </source>
</evidence>
<dbReference type="GO" id="GO:0034028">
    <property type="term" value="F:5-(carboxyamino)imidazole ribonucleotide synthase activity"/>
    <property type="evidence" value="ECO:0007669"/>
    <property type="project" value="UniProtKB-UniRule"/>
</dbReference>
<dbReference type="GO" id="GO:0005524">
    <property type="term" value="F:ATP binding"/>
    <property type="evidence" value="ECO:0007669"/>
    <property type="project" value="UniProtKB-UniRule"/>
</dbReference>
<dbReference type="UniPathway" id="UPA00074">
    <property type="reaction ID" value="UER00942"/>
</dbReference>
<dbReference type="GO" id="GO:0046872">
    <property type="term" value="F:metal ion binding"/>
    <property type="evidence" value="ECO:0007669"/>
    <property type="project" value="InterPro"/>
</dbReference>
<dbReference type="SUPFAM" id="SSF56059">
    <property type="entry name" value="Glutathione synthetase ATP-binding domain-like"/>
    <property type="match status" value="1"/>
</dbReference>
<evidence type="ECO:0000256" key="2">
    <source>
        <dbReference type="ARBA" id="ARBA00022741"/>
    </source>
</evidence>
<dbReference type="InterPro" id="IPR013815">
    <property type="entry name" value="ATP_grasp_subdomain_1"/>
</dbReference>
<dbReference type="FunFam" id="3.30.1490.20:FF:000015">
    <property type="entry name" value="N5-carboxyaminoimidazole ribonucleotide synthase"/>
    <property type="match status" value="1"/>
</dbReference>
<feature type="binding site" evidence="5">
    <location>
        <begin position="150"/>
        <end position="156"/>
    </location>
    <ligand>
        <name>ATP</name>
        <dbReference type="ChEBI" id="CHEBI:30616"/>
    </ligand>
</feature>
<dbReference type="SUPFAM" id="SSF51246">
    <property type="entry name" value="Rudiment single hybrid motif"/>
    <property type="match status" value="1"/>
</dbReference>
<dbReference type="InterPro" id="IPR003135">
    <property type="entry name" value="ATP-grasp_carboxylate-amine"/>
</dbReference>
<dbReference type="EC" id="6.3.4.18" evidence="5 6"/>
<comment type="similarity">
    <text evidence="5 6">Belongs to the PurK/PurT family.</text>
</comment>
<comment type="function">
    <text evidence="6">Catalyzes the ATP-dependent conversion of 5-aminoimidazole ribonucleotide (AIR) and HCO(3)- to N5-carboxyaminoimidazole ribonucleotide (N5-CAIR).</text>
</comment>
<name>A0A1H3VIY3_9RHOB</name>
<dbReference type="Gene3D" id="3.30.1490.20">
    <property type="entry name" value="ATP-grasp fold, A domain"/>
    <property type="match status" value="1"/>
</dbReference>
<dbReference type="EMBL" id="FNQM01000001">
    <property type="protein sequence ID" value="SDZ74204.1"/>
    <property type="molecule type" value="Genomic_DNA"/>
</dbReference>
<dbReference type="InterPro" id="IPR005875">
    <property type="entry name" value="PurK"/>
</dbReference>
<comment type="function">
    <text evidence="5">Catalyzes the ATP-dependent conversion of 5-aminoimidazole ribonucleotide (AIR) and HCO(3)(-) to N5-carboxyaminoimidazole ribonucleotide (N5-CAIR).</text>
</comment>
<dbReference type="NCBIfam" id="TIGR01161">
    <property type="entry name" value="purK"/>
    <property type="match status" value="1"/>
</dbReference>
<dbReference type="GO" id="GO:0005829">
    <property type="term" value="C:cytosol"/>
    <property type="evidence" value="ECO:0007669"/>
    <property type="project" value="TreeGrafter"/>
</dbReference>
<proteinExistence type="inferred from homology"/>
<keyword evidence="3 5" id="KW-0658">Purine biosynthesis</keyword>
<feature type="domain" description="ATP-grasp" evidence="7">
    <location>
        <begin position="109"/>
        <end position="295"/>
    </location>
</feature>
<dbReference type="STRING" id="89524.SAMN05444370_101102"/>
<dbReference type="InterPro" id="IPR016185">
    <property type="entry name" value="PreATP-grasp_dom_sf"/>
</dbReference>
<evidence type="ECO:0000259" key="7">
    <source>
        <dbReference type="PROSITE" id="PS50975"/>
    </source>
</evidence>
<dbReference type="Pfam" id="PF22660">
    <property type="entry name" value="RS_preATP-grasp-like"/>
    <property type="match status" value="1"/>
</dbReference>
<evidence type="ECO:0000256" key="1">
    <source>
        <dbReference type="ARBA" id="ARBA00022598"/>
    </source>
</evidence>
<organism evidence="8 9">
    <name type="scientific">Rubrimonas cliftonensis</name>
    <dbReference type="NCBI Taxonomy" id="89524"/>
    <lineage>
        <taxon>Bacteria</taxon>
        <taxon>Pseudomonadati</taxon>
        <taxon>Pseudomonadota</taxon>
        <taxon>Alphaproteobacteria</taxon>
        <taxon>Rhodobacterales</taxon>
        <taxon>Paracoccaceae</taxon>
        <taxon>Rubrimonas</taxon>
    </lineage>
</organism>
<dbReference type="GO" id="GO:0006189">
    <property type="term" value="P:'de novo' IMP biosynthetic process"/>
    <property type="evidence" value="ECO:0007669"/>
    <property type="project" value="UniProtKB-UniRule"/>
</dbReference>
<dbReference type="InterPro" id="IPR040686">
    <property type="entry name" value="PurK_C"/>
</dbReference>
<feature type="binding site" evidence="5">
    <location>
        <position position="105"/>
    </location>
    <ligand>
        <name>ATP</name>
        <dbReference type="ChEBI" id="CHEBI:30616"/>
    </ligand>
</feature>
<comment type="caution">
    <text evidence="5">Lacks conserved residue(s) required for the propagation of feature annotation.</text>
</comment>
<sequence length="356" mass="37018">MSALPPGSTVGILGAGQLGRMLAVAAARLGLRARLYAPEADPPAGHVAPVDRGGWGDAAALAAFAAQVDVVTLEFENVPVATLEILAPLVPVRPGPRALAMAQDRVAEKTFLSEAGAPTVAFRPVDDAASLERAITELGLPAILKTRRLGYDGKGQARIAAPGDAAPALAAMNGAPAVLEAMAPFAREISVVVARGLDGATAAYDPAENVHEAGILRRSAVPAGIYDETRARAQAIAAQIVAALDYVGVMGVEFFHMPDGALLVNEVAPRVHNTGHWTMEACAVDQFSQHVRAVCGWPLGDPLRHCDAAMENLIGDEAADWARLSAEPGAALHLYGKAEARPGRKMGHVTRTSRMA</sequence>
<dbReference type="InterPro" id="IPR054350">
    <property type="entry name" value="PurT/PurK_preATP-grasp"/>
</dbReference>
<accession>A0A1H3VIY3</accession>
<evidence type="ECO:0000256" key="3">
    <source>
        <dbReference type="ARBA" id="ARBA00022755"/>
    </source>
</evidence>
<dbReference type="Gene3D" id="3.40.50.20">
    <property type="match status" value="1"/>
</dbReference>
<feature type="binding site" evidence="5">
    <location>
        <begin position="265"/>
        <end position="266"/>
    </location>
    <ligand>
        <name>ATP</name>
        <dbReference type="ChEBI" id="CHEBI:30616"/>
    </ligand>
</feature>
<keyword evidence="4 5" id="KW-0067">ATP-binding</keyword>
<evidence type="ECO:0000256" key="6">
    <source>
        <dbReference type="RuleBase" id="RU361200"/>
    </source>
</evidence>
<dbReference type="NCBIfam" id="NF004676">
    <property type="entry name" value="PRK06019.1-2"/>
    <property type="match status" value="1"/>
</dbReference>
<dbReference type="Pfam" id="PF17769">
    <property type="entry name" value="PurK_C"/>
    <property type="match status" value="1"/>
</dbReference>
<dbReference type="InterPro" id="IPR011761">
    <property type="entry name" value="ATP-grasp"/>
</dbReference>
<comment type="pathway">
    <text evidence="5 6">Purine metabolism; IMP biosynthesis via de novo pathway; 5-amino-1-(5-phospho-D-ribosyl)imidazole-4-carboxylate from 5-amino-1-(5-phospho-D-ribosyl)imidazole (N5-CAIR route): step 1/2.</text>
</comment>
<feature type="binding site" evidence="5">
    <location>
        <position position="145"/>
    </location>
    <ligand>
        <name>ATP</name>
        <dbReference type="ChEBI" id="CHEBI:30616"/>
    </ligand>
</feature>
<dbReference type="PROSITE" id="PS50975">
    <property type="entry name" value="ATP_GRASP"/>
    <property type="match status" value="1"/>
</dbReference>
<keyword evidence="1 5" id="KW-0436">Ligase</keyword>
<protein>
    <recommendedName>
        <fullName evidence="5 6">N5-carboxyaminoimidazole ribonucleotide synthase</fullName>
        <shortName evidence="5 6">N5-CAIR synthase</shortName>
        <ecNumber evidence="5 6">6.3.4.18</ecNumber>
    </recommendedName>
    <alternativeName>
        <fullName evidence="5 6">5-(carboxyamino)imidazole ribonucleotide synthetase</fullName>
    </alternativeName>
</protein>
<dbReference type="GO" id="GO:0004638">
    <property type="term" value="F:phosphoribosylaminoimidazole carboxylase activity"/>
    <property type="evidence" value="ECO:0007669"/>
    <property type="project" value="InterPro"/>
</dbReference>
<dbReference type="RefSeq" id="WP_093247534.1">
    <property type="nucleotide sequence ID" value="NZ_FNQM01000001.1"/>
</dbReference>
<dbReference type="Gene3D" id="3.30.470.20">
    <property type="entry name" value="ATP-grasp fold, B domain"/>
    <property type="match status" value="1"/>
</dbReference>
<feature type="binding site" evidence="5">
    <location>
        <position position="211"/>
    </location>
    <ligand>
        <name>ATP</name>
        <dbReference type="ChEBI" id="CHEBI:30616"/>
    </ligand>
</feature>
<dbReference type="PANTHER" id="PTHR11609:SF5">
    <property type="entry name" value="PHOSPHORIBOSYLAMINOIMIDAZOLE CARBOXYLASE"/>
    <property type="match status" value="1"/>
</dbReference>